<evidence type="ECO:0000313" key="6">
    <source>
        <dbReference type="Proteomes" id="UP000002605"/>
    </source>
</evidence>
<dbReference type="CGD" id="CAL0000162390">
    <property type="gene designation" value="Cd36_70350"/>
</dbReference>
<dbReference type="Pfam" id="PF12796">
    <property type="entry name" value="Ank_2"/>
    <property type="match status" value="1"/>
</dbReference>
<dbReference type="GeneID" id="8049145"/>
<evidence type="ECO:0000256" key="3">
    <source>
        <dbReference type="PROSITE-ProRule" id="PRU00023"/>
    </source>
</evidence>
<evidence type="ECO:0000313" key="5">
    <source>
        <dbReference type="EMBL" id="CAX40587.1"/>
    </source>
</evidence>
<gene>
    <name evidence="4" type="ordered locus">Cd36_70350</name>
    <name evidence="5" type="ORF">CD36_70350</name>
</gene>
<dbReference type="Gene3D" id="1.25.40.20">
    <property type="entry name" value="Ankyrin repeat-containing domain"/>
    <property type="match status" value="1"/>
</dbReference>
<keyword evidence="6" id="KW-1185">Reference proteome</keyword>
<dbReference type="HOGENOM" id="CLU_097653_0_0_1"/>
<dbReference type="AlphaFoldDB" id="B9WJP0"/>
<dbReference type="PROSITE" id="PS50297">
    <property type="entry name" value="ANK_REP_REGION"/>
    <property type="match status" value="2"/>
</dbReference>
<name>B9WJP0_CANDC</name>
<dbReference type="VEuPathDB" id="FungiDB:CD36_70350"/>
<evidence type="ECO:0000256" key="1">
    <source>
        <dbReference type="ARBA" id="ARBA00022737"/>
    </source>
</evidence>
<dbReference type="KEGG" id="cdu:CD36_70350"/>
<keyword evidence="2 3" id="KW-0040">ANK repeat</keyword>
<protein>
    <submittedName>
        <fullName evidence="5">Ankyrin repeat-containing protein ygl242c</fullName>
    </submittedName>
</protein>
<dbReference type="PANTHER" id="PTHR24171">
    <property type="entry name" value="ANKYRIN REPEAT DOMAIN-CONTAINING PROTEIN 39-RELATED"/>
    <property type="match status" value="1"/>
</dbReference>
<dbReference type="SMART" id="SM00248">
    <property type="entry name" value="ANK"/>
    <property type="match status" value="2"/>
</dbReference>
<accession>B9WJP0</accession>
<dbReference type="Proteomes" id="UP000002605">
    <property type="component" value="Chromosome 7"/>
</dbReference>
<dbReference type="RefSeq" id="XP_002421255.1">
    <property type="nucleotide sequence ID" value="XM_002421210.1"/>
</dbReference>
<reference evidence="5 6" key="1">
    <citation type="journal article" date="2009" name="Genome Res.">
        <title>Comparative genomics of the fungal pathogens Candida dubliniensis and Candida albicans.</title>
        <authorList>
            <person name="Jackson A.P."/>
            <person name="Gamble J.A."/>
            <person name="Yeomans T."/>
            <person name="Moran G.P."/>
            <person name="Saunders D."/>
            <person name="Harris D."/>
            <person name="Aslett M."/>
            <person name="Barrell J.F."/>
            <person name="Butler G."/>
            <person name="Citiulo F."/>
            <person name="Coleman D.C."/>
            <person name="de Groot P.W.J."/>
            <person name="Goodwin T.J."/>
            <person name="Quail M.A."/>
            <person name="McQuillan J."/>
            <person name="Munro C.A."/>
            <person name="Pain A."/>
            <person name="Poulter R.T."/>
            <person name="Rajandream M.A."/>
            <person name="Renauld H."/>
            <person name="Spiering M.J."/>
            <person name="Tivey A."/>
            <person name="Gow N.A.R."/>
            <person name="Barrell B."/>
            <person name="Sullivan D.J."/>
            <person name="Berriman M."/>
        </authorList>
    </citation>
    <scope>NUCLEOTIDE SEQUENCE [LARGE SCALE GENOMIC DNA]</scope>
    <source>
        <strain evidence="6">CD36 / ATCC MYA-646 / CBS 7987 / NCPF 3949 / NRRL Y-17841</strain>
    </source>
</reference>
<feature type="repeat" description="ANK" evidence="3">
    <location>
        <begin position="91"/>
        <end position="130"/>
    </location>
</feature>
<dbReference type="PRINTS" id="PR01415">
    <property type="entry name" value="ANKYRIN"/>
</dbReference>
<proteinExistence type="predicted"/>
<organism evidence="5 6">
    <name type="scientific">Candida dubliniensis (strain CD36 / ATCC MYA-646 / CBS 7987 / NCPF 3949 / NRRL Y-17841)</name>
    <name type="common">Yeast</name>
    <dbReference type="NCBI Taxonomy" id="573826"/>
    <lineage>
        <taxon>Eukaryota</taxon>
        <taxon>Fungi</taxon>
        <taxon>Dikarya</taxon>
        <taxon>Ascomycota</taxon>
        <taxon>Saccharomycotina</taxon>
        <taxon>Pichiomycetes</taxon>
        <taxon>Debaryomycetaceae</taxon>
        <taxon>Candida/Lodderomyces clade</taxon>
        <taxon>Candida</taxon>
    </lineage>
</organism>
<dbReference type="InterPro" id="IPR002110">
    <property type="entry name" value="Ankyrin_rpt"/>
</dbReference>
<dbReference type="OrthoDB" id="9995210at2759"/>
<evidence type="ECO:0000256" key="2">
    <source>
        <dbReference type="ARBA" id="ARBA00023043"/>
    </source>
</evidence>
<dbReference type="SUPFAM" id="SSF48403">
    <property type="entry name" value="Ankyrin repeat"/>
    <property type="match status" value="1"/>
</dbReference>
<dbReference type="EMBL" id="FM992694">
    <property type="protein sequence ID" value="CAX40587.1"/>
    <property type="molecule type" value="Genomic_DNA"/>
</dbReference>
<feature type="repeat" description="ANK" evidence="3">
    <location>
        <begin position="57"/>
        <end position="90"/>
    </location>
</feature>
<sequence length="180" mass="20118">MTDTPVSNSTEGASYSEQILESARRNNTELLLSIKVELNNDQEKLAELINTTKEVITGNTPLHLACQLGNWEFIDIVLDIEGVEIDPQNRDGETPLHLAVKYTNNDEPEHGYFIVDNMLDAGADPRIKDKHNLKPKDYVSSDHEKLIELLESAEYAISMEPTEAEQLAEFEDEGSASDSD</sequence>
<dbReference type="InterPro" id="IPR036770">
    <property type="entry name" value="Ankyrin_rpt-contain_sf"/>
</dbReference>
<keyword evidence="1" id="KW-0677">Repeat</keyword>
<evidence type="ECO:0000313" key="4">
    <source>
        <dbReference type="CGD" id="CAL0000162390"/>
    </source>
</evidence>
<dbReference type="PANTHER" id="PTHR24171:SF9">
    <property type="entry name" value="ANKYRIN REPEAT DOMAIN-CONTAINING PROTEIN 39"/>
    <property type="match status" value="1"/>
</dbReference>
<dbReference type="PROSITE" id="PS50088">
    <property type="entry name" value="ANK_REPEAT"/>
    <property type="match status" value="2"/>
</dbReference>
<dbReference type="eggNOG" id="ENOG502S4CU">
    <property type="taxonomic scope" value="Eukaryota"/>
</dbReference>